<dbReference type="EMBL" id="KV429086">
    <property type="protein sequence ID" value="KZT66659.1"/>
    <property type="molecule type" value="Genomic_DNA"/>
</dbReference>
<dbReference type="OrthoDB" id="5314275at2759"/>
<sequence length="335" mass="36564">MPPYYNDEYSASEKAGEGYYPSHSAHTMQPPAYDDVNRTYANGQAYGYQNANYTQGSAYANTSYSGTGASPGPSGTSSGGGSGGMLGMLKNVAPGQSIASLLDPPPPQFLRARRPDLYYGPFEPAALTSLDAQLDKGFPPLPPPATTAPHPFVTHDVADDDWQRFLHDVRVASSLSPVDKIKAGVTPVAMNIGLMGMLVSKGIEKRMRNKKSDAIGELIEHWNAHFFHPRQITVVLAQGAMSYSGLEGVPPPDMAQYSAALAHDDEFSSDSSDEGVRQGGLGGLGGRRERRGALRERRQARREERTARRGQRKDKRKNRHELWRLVIAYKPARGY</sequence>
<dbReference type="AlphaFoldDB" id="A0A165N8K3"/>
<feature type="compositionally biased region" description="Basic and acidic residues" evidence="1">
    <location>
        <begin position="291"/>
        <end position="307"/>
    </location>
</feature>
<proteinExistence type="predicted"/>
<gene>
    <name evidence="2" type="ORF">DAEQUDRAFT_813448</name>
</gene>
<feature type="compositionally biased region" description="Gly residues" evidence="1">
    <location>
        <begin position="77"/>
        <end position="86"/>
    </location>
</feature>
<evidence type="ECO:0000256" key="1">
    <source>
        <dbReference type="SAM" id="MobiDB-lite"/>
    </source>
</evidence>
<protein>
    <submittedName>
        <fullName evidence="2">Uncharacterized protein</fullName>
    </submittedName>
</protein>
<feature type="compositionally biased region" description="Basic residues" evidence="1">
    <location>
        <begin position="308"/>
        <end position="317"/>
    </location>
</feature>
<feature type="compositionally biased region" description="Low complexity" evidence="1">
    <location>
        <begin position="66"/>
        <end position="76"/>
    </location>
</feature>
<reference evidence="2 3" key="1">
    <citation type="journal article" date="2016" name="Mol. Biol. Evol.">
        <title>Comparative Genomics of Early-Diverging Mushroom-Forming Fungi Provides Insights into the Origins of Lignocellulose Decay Capabilities.</title>
        <authorList>
            <person name="Nagy L.G."/>
            <person name="Riley R."/>
            <person name="Tritt A."/>
            <person name="Adam C."/>
            <person name="Daum C."/>
            <person name="Floudas D."/>
            <person name="Sun H."/>
            <person name="Yadav J.S."/>
            <person name="Pangilinan J."/>
            <person name="Larsson K.H."/>
            <person name="Matsuura K."/>
            <person name="Barry K."/>
            <person name="Labutti K."/>
            <person name="Kuo R."/>
            <person name="Ohm R.A."/>
            <person name="Bhattacharya S.S."/>
            <person name="Shirouzu T."/>
            <person name="Yoshinaga Y."/>
            <person name="Martin F.M."/>
            <person name="Grigoriev I.V."/>
            <person name="Hibbett D.S."/>
        </authorList>
    </citation>
    <scope>NUCLEOTIDE SEQUENCE [LARGE SCALE GENOMIC DNA]</scope>
    <source>
        <strain evidence="2 3">L-15889</strain>
    </source>
</reference>
<keyword evidence="3" id="KW-1185">Reference proteome</keyword>
<name>A0A165N8K3_9APHY</name>
<dbReference type="Proteomes" id="UP000076727">
    <property type="component" value="Unassembled WGS sequence"/>
</dbReference>
<dbReference type="STRING" id="1314783.A0A165N8K3"/>
<organism evidence="2 3">
    <name type="scientific">Daedalea quercina L-15889</name>
    <dbReference type="NCBI Taxonomy" id="1314783"/>
    <lineage>
        <taxon>Eukaryota</taxon>
        <taxon>Fungi</taxon>
        <taxon>Dikarya</taxon>
        <taxon>Basidiomycota</taxon>
        <taxon>Agaricomycotina</taxon>
        <taxon>Agaricomycetes</taxon>
        <taxon>Polyporales</taxon>
        <taxon>Fomitopsis</taxon>
    </lineage>
</organism>
<dbReference type="Pfam" id="PF15496">
    <property type="entry name" value="DUF4646"/>
    <property type="match status" value="1"/>
</dbReference>
<feature type="region of interest" description="Disordered" evidence="1">
    <location>
        <begin position="264"/>
        <end position="317"/>
    </location>
</feature>
<feature type="region of interest" description="Disordered" evidence="1">
    <location>
        <begin position="66"/>
        <end position="88"/>
    </location>
</feature>
<accession>A0A165N8K3</accession>
<evidence type="ECO:0000313" key="3">
    <source>
        <dbReference type="Proteomes" id="UP000076727"/>
    </source>
</evidence>
<dbReference type="InterPro" id="IPR028018">
    <property type="entry name" value="DUF4646"/>
</dbReference>
<evidence type="ECO:0000313" key="2">
    <source>
        <dbReference type="EMBL" id="KZT66659.1"/>
    </source>
</evidence>